<dbReference type="EMBL" id="FXBM01000001">
    <property type="protein sequence ID" value="SMH40504.1"/>
    <property type="molecule type" value="Genomic_DNA"/>
</dbReference>
<evidence type="ECO:0000313" key="3">
    <source>
        <dbReference type="Proteomes" id="UP000193711"/>
    </source>
</evidence>
<proteinExistence type="predicted"/>
<organism evidence="2 3">
    <name type="scientific">Rathayibacter oskolensis</name>
    <dbReference type="NCBI Taxonomy" id="1891671"/>
    <lineage>
        <taxon>Bacteria</taxon>
        <taxon>Bacillati</taxon>
        <taxon>Actinomycetota</taxon>
        <taxon>Actinomycetes</taxon>
        <taxon>Micrococcales</taxon>
        <taxon>Microbacteriaceae</taxon>
        <taxon>Rathayibacter</taxon>
    </lineage>
</organism>
<sequence length="171" mass="18386">MTSADPDTPDLWQRAVDRLWEHEDPEHVVDRMRILAARFPGTDGSAHFELGGALDSAGHEEEAAEQYALALAAGLDDERRARLTIQFASTLRNLGRTEEAVVLLESAPPHPAIGPAREFFLALALHSAGRPDDALRTALEALVPTLPRYQRSAAAYAAELTPGAPSSSAQA</sequence>
<dbReference type="STRING" id="1891671.SAMN06295885_1813"/>
<gene>
    <name evidence="2" type="ORF">SAMN06295885_1813</name>
</gene>
<dbReference type="SUPFAM" id="SSF48452">
    <property type="entry name" value="TPR-like"/>
    <property type="match status" value="1"/>
</dbReference>
<name>A0A1X7NR56_9MICO</name>
<evidence type="ECO:0000259" key="1">
    <source>
        <dbReference type="Pfam" id="PF12688"/>
    </source>
</evidence>
<dbReference type="Gene3D" id="1.25.40.10">
    <property type="entry name" value="Tetratricopeptide repeat domain"/>
    <property type="match status" value="1"/>
</dbReference>
<reference evidence="3" key="1">
    <citation type="submission" date="2017-04" db="EMBL/GenBank/DDBJ databases">
        <authorList>
            <person name="Varghese N."/>
            <person name="Submissions S."/>
        </authorList>
    </citation>
    <scope>NUCLEOTIDE SEQUENCE [LARGE SCALE GENOMIC DNA]</scope>
    <source>
        <strain evidence="3">VKM Ac-2121</strain>
    </source>
</reference>
<dbReference type="Proteomes" id="UP000193711">
    <property type="component" value="Unassembled WGS sequence"/>
</dbReference>
<dbReference type="AlphaFoldDB" id="A0A1X7NR56"/>
<dbReference type="InterPro" id="IPR041656">
    <property type="entry name" value="TPR_5"/>
</dbReference>
<feature type="domain" description="Tetratrico peptide repeat group 5" evidence="1">
    <location>
        <begin position="45"/>
        <end position="160"/>
    </location>
</feature>
<evidence type="ECO:0000313" key="2">
    <source>
        <dbReference type="EMBL" id="SMH40504.1"/>
    </source>
</evidence>
<dbReference type="Pfam" id="PF12688">
    <property type="entry name" value="TPR_5"/>
    <property type="match status" value="1"/>
</dbReference>
<dbReference type="RefSeq" id="WP_244274808.1">
    <property type="nucleotide sequence ID" value="NZ_FXBM01000001.1"/>
</dbReference>
<keyword evidence="3" id="KW-1185">Reference proteome</keyword>
<dbReference type="InterPro" id="IPR011990">
    <property type="entry name" value="TPR-like_helical_dom_sf"/>
</dbReference>
<accession>A0A1X7NR56</accession>
<protein>
    <submittedName>
        <fullName evidence="2">Tetratrico peptide repeat-containing protein</fullName>
    </submittedName>
</protein>